<proteinExistence type="predicted"/>
<dbReference type="Proteomes" id="UP000828390">
    <property type="component" value="Unassembled WGS sequence"/>
</dbReference>
<reference evidence="1" key="1">
    <citation type="journal article" date="2019" name="bioRxiv">
        <title>The Genome of the Zebra Mussel, Dreissena polymorpha: A Resource for Invasive Species Research.</title>
        <authorList>
            <person name="McCartney M.A."/>
            <person name="Auch B."/>
            <person name="Kono T."/>
            <person name="Mallez S."/>
            <person name="Zhang Y."/>
            <person name="Obille A."/>
            <person name="Becker A."/>
            <person name="Abrahante J.E."/>
            <person name="Garbe J."/>
            <person name="Badalamenti J.P."/>
            <person name="Herman A."/>
            <person name="Mangelson H."/>
            <person name="Liachko I."/>
            <person name="Sullivan S."/>
            <person name="Sone E.D."/>
            <person name="Koren S."/>
            <person name="Silverstein K.A.T."/>
            <person name="Beckman K.B."/>
            <person name="Gohl D.M."/>
        </authorList>
    </citation>
    <scope>NUCLEOTIDE SEQUENCE</scope>
    <source>
        <strain evidence="1">Duluth1</strain>
        <tissue evidence="1">Whole animal</tissue>
    </source>
</reference>
<evidence type="ECO:0000313" key="1">
    <source>
        <dbReference type="EMBL" id="KAH3799570.1"/>
    </source>
</evidence>
<sequence>MFMTITCHRTRSILINLVHKCSGESLLVQSFAGGQIEVPLVMSYSITVMW</sequence>
<name>A0A9D4FIV4_DREPO</name>
<accession>A0A9D4FIV4</accession>
<protein>
    <submittedName>
        <fullName evidence="1">Uncharacterized protein</fullName>
    </submittedName>
</protein>
<organism evidence="1 2">
    <name type="scientific">Dreissena polymorpha</name>
    <name type="common">Zebra mussel</name>
    <name type="synonym">Mytilus polymorpha</name>
    <dbReference type="NCBI Taxonomy" id="45954"/>
    <lineage>
        <taxon>Eukaryota</taxon>
        <taxon>Metazoa</taxon>
        <taxon>Spiralia</taxon>
        <taxon>Lophotrochozoa</taxon>
        <taxon>Mollusca</taxon>
        <taxon>Bivalvia</taxon>
        <taxon>Autobranchia</taxon>
        <taxon>Heteroconchia</taxon>
        <taxon>Euheterodonta</taxon>
        <taxon>Imparidentia</taxon>
        <taxon>Neoheterodontei</taxon>
        <taxon>Myida</taxon>
        <taxon>Dreissenoidea</taxon>
        <taxon>Dreissenidae</taxon>
        <taxon>Dreissena</taxon>
    </lineage>
</organism>
<dbReference type="EMBL" id="JAIWYP010000007">
    <property type="protein sequence ID" value="KAH3799570.1"/>
    <property type="molecule type" value="Genomic_DNA"/>
</dbReference>
<dbReference type="AlphaFoldDB" id="A0A9D4FIV4"/>
<reference evidence="1" key="2">
    <citation type="submission" date="2020-11" db="EMBL/GenBank/DDBJ databases">
        <authorList>
            <person name="McCartney M.A."/>
            <person name="Auch B."/>
            <person name="Kono T."/>
            <person name="Mallez S."/>
            <person name="Becker A."/>
            <person name="Gohl D.M."/>
            <person name="Silverstein K.A.T."/>
            <person name="Koren S."/>
            <person name="Bechman K.B."/>
            <person name="Herman A."/>
            <person name="Abrahante J.E."/>
            <person name="Garbe J."/>
        </authorList>
    </citation>
    <scope>NUCLEOTIDE SEQUENCE</scope>
    <source>
        <strain evidence="1">Duluth1</strain>
        <tissue evidence="1">Whole animal</tissue>
    </source>
</reference>
<evidence type="ECO:0000313" key="2">
    <source>
        <dbReference type="Proteomes" id="UP000828390"/>
    </source>
</evidence>
<comment type="caution">
    <text evidence="1">The sequence shown here is derived from an EMBL/GenBank/DDBJ whole genome shotgun (WGS) entry which is preliminary data.</text>
</comment>
<gene>
    <name evidence="1" type="ORF">DPMN_153181</name>
</gene>
<keyword evidence="2" id="KW-1185">Reference proteome</keyword>